<dbReference type="AlphaFoldDB" id="A0A494XS83"/>
<organism evidence="9 10">
    <name type="scientific">Pararobbsia silviterrae</name>
    <dbReference type="NCBI Taxonomy" id="1792498"/>
    <lineage>
        <taxon>Bacteria</taxon>
        <taxon>Pseudomonadati</taxon>
        <taxon>Pseudomonadota</taxon>
        <taxon>Betaproteobacteria</taxon>
        <taxon>Burkholderiales</taxon>
        <taxon>Burkholderiaceae</taxon>
        <taxon>Pararobbsia</taxon>
    </lineage>
</organism>
<evidence type="ECO:0000313" key="10">
    <source>
        <dbReference type="Proteomes" id="UP000270342"/>
    </source>
</evidence>
<keyword evidence="2" id="KW-0719">Serine esterase</keyword>
<dbReference type="GO" id="GO:0046872">
    <property type="term" value="F:metal ion binding"/>
    <property type="evidence" value="ECO:0007669"/>
    <property type="project" value="UniProtKB-KW"/>
</dbReference>
<keyword evidence="7" id="KW-1015">Disulfide bond</keyword>
<proteinExistence type="inferred from homology"/>
<keyword evidence="10" id="KW-1185">Reference proteome</keyword>
<evidence type="ECO:0000256" key="2">
    <source>
        <dbReference type="ARBA" id="ARBA00022487"/>
    </source>
</evidence>
<keyword evidence="4 8" id="KW-0732">Signal</keyword>
<evidence type="ECO:0000313" key="9">
    <source>
        <dbReference type="EMBL" id="RKP53497.1"/>
    </source>
</evidence>
<dbReference type="Gene3D" id="3.40.50.1820">
    <property type="entry name" value="alpha/beta hydrolase"/>
    <property type="match status" value="1"/>
</dbReference>
<evidence type="ECO:0000256" key="6">
    <source>
        <dbReference type="ARBA" id="ARBA00022837"/>
    </source>
</evidence>
<comment type="caution">
    <text evidence="9">The sequence shown here is derived from an EMBL/GenBank/DDBJ whole genome shotgun (WGS) entry which is preliminary data.</text>
</comment>
<feature type="signal peptide" evidence="8">
    <location>
        <begin position="1"/>
        <end position="24"/>
    </location>
</feature>
<evidence type="ECO:0000256" key="1">
    <source>
        <dbReference type="ARBA" id="ARBA00006249"/>
    </source>
</evidence>
<dbReference type="Proteomes" id="UP000270342">
    <property type="component" value="Unassembled WGS sequence"/>
</dbReference>
<reference evidence="9 10" key="1">
    <citation type="submission" date="2018-10" db="EMBL/GenBank/DDBJ databases">
        <title>Robbsia sp. DHC34, isolated from soil.</title>
        <authorList>
            <person name="Gao Z.-H."/>
            <person name="Qiu L.-H."/>
        </authorList>
    </citation>
    <scope>NUCLEOTIDE SEQUENCE [LARGE SCALE GENOMIC DNA]</scope>
    <source>
        <strain evidence="9 10">DHC34</strain>
    </source>
</reference>
<accession>A0A494XS83</accession>
<keyword evidence="5 9" id="KW-0378">Hydrolase</keyword>
<name>A0A494XS83_9BURK</name>
<dbReference type="Pfam" id="PF07519">
    <property type="entry name" value="Tannase"/>
    <property type="match status" value="1"/>
</dbReference>
<keyword evidence="3" id="KW-0479">Metal-binding</keyword>
<evidence type="ECO:0000256" key="8">
    <source>
        <dbReference type="SAM" id="SignalP"/>
    </source>
</evidence>
<evidence type="ECO:0000256" key="4">
    <source>
        <dbReference type="ARBA" id="ARBA00022729"/>
    </source>
</evidence>
<evidence type="ECO:0000256" key="3">
    <source>
        <dbReference type="ARBA" id="ARBA00022723"/>
    </source>
</evidence>
<comment type="similarity">
    <text evidence="1">Belongs to the tannase family.</text>
</comment>
<keyword evidence="6" id="KW-0106">Calcium</keyword>
<dbReference type="EMBL" id="RBZU01000007">
    <property type="protein sequence ID" value="RKP53497.1"/>
    <property type="molecule type" value="Genomic_DNA"/>
</dbReference>
<protein>
    <submittedName>
        <fullName evidence="9">Tannase/feruloyl esterase family alpha/beta hydrolase</fullName>
    </submittedName>
</protein>
<dbReference type="PANTHER" id="PTHR33938:SF15">
    <property type="entry name" value="FERULOYL ESTERASE B-RELATED"/>
    <property type="match status" value="1"/>
</dbReference>
<dbReference type="InterPro" id="IPR029058">
    <property type="entry name" value="AB_hydrolase_fold"/>
</dbReference>
<sequence length="573" mass="59989">MPSKLRLPSLVVAALLLPGCAALHPDTTARSGDGASNANNANGLACAQLVGLQIPSSAIGLPTSGAVVTTAAHVDPSGEGSKAVPAHCAVTASIAPHDPAAPAVKLKIALPDAWNAKAVMYGGGGLDGTMPNVVGNVPAGPADRPYPIARGYAVFGSDSGHQAGPLGSQDGAFASNDEALMNWNAGDALKKTRDVAVYVIRTRYGQAPARAYFIGGSTGGREALTAIQRWPGDWDGAIAWYPAWAGMVSILGGQRMSRALAAPGAYLTPAKRKTLFDAAMQACDALDGVRDGLISNQAECNRLFDPASATVDGHPLRCPDGHDTGDRCLSDAQIQAVKTINAPMRLTYLASGLTEHPGFNIWGADTGIGEGDDVLHKTVLWLALGHAAPTMPMPKNAPYVSVLADQWFKYAVTRDPNADTLAIDPERPGPWADRISDLSRTLDAKTDLSAFKARGGKLLLAHGLSDVLVSTRSTEDYYGRLVSQMGPEAVRSFARFYEVPGYNHAASAVFNASWDSLTALEHWVENGAAPADQIVTDTAGVPGRTRPLCEYPTWPRYNGSGSVDAAASFTCVR</sequence>
<dbReference type="GO" id="GO:0052689">
    <property type="term" value="F:carboxylic ester hydrolase activity"/>
    <property type="evidence" value="ECO:0007669"/>
    <property type="project" value="UniProtKB-KW"/>
</dbReference>
<dbReference type="InterPro" id="IPR011118">
    <property type="entry name" value="Tannase/feruloyl_esterase"/>
</dbReference>
<dbReference type="RefSeq" id="WP_121088126.1">
    <property type="nucleotide sequence ID" value="NZ_RBZU01000007.1"/>
</dbReference>
<dbReference type="SUPFAM" id="SSF53474">
    <property type="entry name" value="alpha/beta-Hydrolases"/>
    <property type="match status" value="1"/>
</dbReference>
<evidence type="ECO:0000256" key="5">
    <source>
        <dbReference type="ARBA" id="ARBA00022801"/>
    </source>
</evidence>
<feature type="chain" id="PRO_5019760096" evidence="8">
    <location>
        <begin position="25"/>
        <end position="573"/>
    </location>
</feature>
<gene>
    <name evidence="9" type="ORF">D7S86_16810</name>
</gene>
<dbReference type="OrthoDB" id="7062032at2"/>
<evidence type="ECO:0000256" key="7">
    <source>
        <dbReference type="ARBA" id="ARBA00023157"/>
    </source>
</evidence>
<dbReference type="PANTHER" id="PTHR33938">
    <property type="entry name" value="FERULOYL ESTERASE B-RELATED"/>
    <property type="match status" value="1"/>
</dbReference>